<dbReference type="OrthoDB" id="147117at2157"/>
<proteinExistence type="predicted"/>
<evidence type="ECO:0000313" key="3">
    <source>
        <dbReference type="Proteomes" id="UP000001979"/>
    </source>
</evidence>
<feature type="coiled-coil region" evidence="1">
    <location>
        <begin position="7"/>
        <end position="44"/>
    </location>
</feature>
<dbReference type="AlphaFoldDB" id="Q12V84"/>
<gene>
    <name evidence="2" type="ordered locus">Mbur_1752</name>
</gene>
<sequence length="333" mass="38607">MGWKGTLRSINAAHRKYEREAQRRQRELERQQKQLEKMQEIERAAYEVNVYENYIDLLLSVHKECGDLWDWRIIQSSEPPIKPTKSHKNEELAQTKLDKFRSGFFDKILKRVESKRDTLTQNVEEARQADEKEYRESLQVYEQEYADWATIRELSDRILSGDTEAYLDAIKQTDPFNDISELGSSLEFKAMSNSLLEATLHVNGEDVVPSEIKSQLKSGKLSVKQMPKGKYYELYQDYICSCVLRVAREVFALLPIEMVIVNCMGNLLNSQTGYMEEKPILSVAIPRKTLEGLNFEMLDPSDSMSNFIHRMAFKKTTGFSAVESLKAFDLQTE</sequence>
<name>Q12V84_METBU</name>
<dbReference type="KEGG" id="mbu:Mbur_1752"/>
<reference evidence="3" key="1">
    <citation type="journal article" date="2009" name="ISME J.">
        <title>The genome sequence of the psychrophilic archaeon, Methanococcoides burtonii: the role of genome evolution in cold adaptation.</title>
        <authorList>
            <person name="Allen M.A."/>
            <person name="Lauro F.M."/>
            <person name="Williams T.J."/>
            <person name="Burg D."/>
            <person name="Siddiqui K.S."/>
            <person name="De Francisci D."/>
            <person name="Chong K.W."/>
            <person name="Pilak O."/>
            <person name="Chew H.H."/>
            <person name="De Maere M.Z."/>
            <person name="Ting L."/>
            <person name="Katrib M."/>
            <person name="Ng C."/>
            <person name="Sowers K.R."/>
            <person name="Galperin M.Y."/>
            <person name="Anderson I.J."/>
            <person name="Ivanova N."/>
            <person name="Dalin E."/>
            <person name="Martinez M."/>
            <person name="Lapidus A."/>
            <person name="Hauser L."/>
            <person name="Land M."/>
            <person name="Thomas T."/>
            <person name="Cavicchioli R."/>
        </authorList>
    </citation>
    <scope>NUCLEOTIDE SEQUENCE [LARGE SCALE GENOMIC DNA]</scope>
    <source>
        <strain evidence="3">DSM 6242 / NBRC 107633 / OCM 468 / ACE-M</strain>
    </source>
</reference>
<organism evidence="2 3">
    <name type="scientific">Methanococcoides burtonii (strain DSM 6242 / NBRC 107633 / OCM 468 / ACE-M)</name>
    <dbReference type="NCBI Taxonomy" id="259564"/>
    <lineage>
        <taxon>Archaea</taxon>
        <taxon>Methanobacteriati</taxon>
        <taxon>Methanobacteriota</taxon>
        <taxon>Stenosarchaea group</taxon>
        <taxon>Methanomicrobia</taxon>
        <taxon>Methanosarcinales</taxon>
        <taxon>Methanosarcinaceae</taxon>
        <taxon>Methanococcoides</taxon>
    </lineage>
</organism>
<keyword evidence="3" id="KW-1185">Reference proteome</keyword>
<evidence type="ECO:0000313" key="2">
    <source>
        <dbReference type="EMBL" id="ABE52642.1"/>
    </source>
</evidence>
<dbReference type="RefSeq" id="WP_011499785.1">
    <property type="nucleotide sequence ID" value="NC_007955.1"/>
</dbReference>
<dbReference type="HOGENOM" id="CLU_065573_1_1_2"/>
<dbReference type="Proteomes" id="UP000001979">
    <property type="component" value="Chromosome"/>
</dbReference>
<dbReference type="EMBL" id="CP000300">
    <property type="protein sequence ID" value="ABE52642.1"/>
    <property type="molecule type" value="Genomic_DNA"/>
</dbReference>
<dbReference type="GeneID" id="3997312"/>
<keyword evidence="1" id="KW-0175">Coiled coil</keyword>
<protein>
    <submittedName>
        <fullName evidence="2">Uncharacterized protein</fullName>
    </submittedName>
</protein>
<accession>Q12V84</accession>
<evidence type="ECO:0000256" key="1">
    <source>
        <dbReference type="SAM" id="Coils"/>
    </source>
</evidence>